<dbReference type="AlphaFoldDB" id="A0A1K2CS49"/>
<dbReference type="PANTHER" id="PTHR35526">
    <property type="entry name" value="ANTI-SIGMA-F FACTOR RSBW-RELATED"/>
    <property type="match status" value="1"/>
</dbReference>
<dbReference type="InterPro" id="IPR050267">
    <property type="entry name" value="Anti-sigma-factor_SerPK"/>
</dbReference>
<sequence>MPATGVETRQLFPRHRRSAGRARAALRQQLVEWKIDDEPAETAALLLSELVTNAVEHGRVSPGRKIGTRFALYDSTLRVEVADANNDLPKPRPAGIDDEDGRGLALVIALADRWGTCPRRNGIGKAVWAELKLSGEGSEFGP</sequence>
<dbReference type="OrthoDB" id="4251531at2"/>
<dbReference type="InterPro" id="IPR036890">
    <property type="entry name" value="HATPase_C_sf"/>
</dbReference>
<dbReference type="CDD" id="cd16936">
    <property type="entry name" value="HATPase_RsbW-like"/>
    <property type="match status" value="1"/>
</dbReference>
<dbReference type="Pfam" id="PF13581">
    <property type="entry name" value="HATPase_c_2"/>
    <property type="match status" value="1"/>
</dbReference>
<dbReference type="PANTHER" id="PTHR35526:SF3">
    <property type="entry name" value="ANTI-SIGMA-F FACTOR RSBW"/>
    <property type="match status" value="1"/>
</dbReference>
<dbReference type="SUPFAM" id="SSF55874">
    <property type="entry name" value="ATPase domain of HSP90 chaperone/DNA topoisomerase II/histidine kinase"/>
    <property type="match status" value="1"/>
</dbReference>
<dbReference type="STRING" id="1893.SAMN02787144_1011169"/>
<accession>A0A1K2CS49</accession>
<dbReference type="Proteomes" id="UP000181909">
    <property type="component" value="Unassembled WGS sequence"/>
</dbReference>
<evidence type="ECO:0000313" key="3">
    <source>
        <dbReference type="EMBL" id="SFY13304.1"/>
    </source>
</evidence>
<gene>
    <name evidence="3" type="ORF">SAMN02787144_1011169</name>
</gene>
<proteinExistence type="predicted"/>
<keyword evidence="1" id="KW-0723">Serine/threonine-protein kinase</keyword>
<evidence type="ECO:0000256" key="1">
    <source>
        <dbReference type="ARBA" id="ARBA00022527"/>
    </source>
</evidence>
<dbReference type="EMBL" id="FPJO01000011">
    <property type="protein sequence ID" value="SFY13304.1"/>
    <property type="molecule type" value="Genomic_DNA"/>
</dbReference>
<dbReference type="Gene3D" id="3.30.565.10">
    <property type="entry name" value="Histidine kinase-like ATPase, C-terminal domain"/>
    <property type="match status" value="1"/>
</dbReference>
<dbReference type="GO" id="GO:0004674">
    <property type="term" value="F:protein serine/threonine kinase activity"/>
    <property type="evidence" value="ECO:0007669"/>
    <property type="project" value="UniProtKB-KW"/>
</dbReference>
<dbReference type="InterPro" id="IPR003594">
    <property type="entry name" value="HATPase_dom"/>
</dbReference>
<protein>
    <submittedName>
        <fullName evidence="3">Anti-sigma regulatory factor (Ser/Thr protein kinase)</fullName>
    </submittedName>
</protein>
<reference evidence="3 4" key="1">
    <citation type="submission" date="2016-11" db="EMBL/GenBank/DDBJ databases">
        <authorList>
            <person name="Jaros S."/>
            <person name="Januszkiewicz K."/>
            <person name="Wedrychowicz H."/>
        </authorList>
    </citation>
    <scope>NUCLEOTIDE SEQUENCE [LARGE SCALE GENOMIC DNA]</scope>
    <source>
        <strain evidence="3 4">OK807</strain>
    </source>
</reference>
<evidence type="ECO:0000313" key="4">
    <source>
        <dbReference type="Proteomes" id="UP000181909"/>
    </source>
</evidence>
<feature type="domain" description="Histidine kinase/HSP90-like ATPase" evidence="2">
    <location>
        <begin position="17"/>
        <end position="116"/>
    </location>
</feature>
<keyword evidence="3" id="KW-0418">Kinase</keyword>
<name>A0A1K2CS49_STRAR</name>
<keyword evidence="3" id="KW-0808">Transferase</keyword>
<organism evidence="3 4">
    <name type="scientific">Streptomyces atratus</name>
    <dbReference type="NCBI Taxonomy" id="1893"/>
    <lineage>
        <taxon>Bacteria</taxon>
        <taxon>Bacillati</taxon>
        <taxon>Actinomycetota</taxon>
        <taxon>Actinomycetes</taxon>
        <taxon>Kitasatosporales</taxon>
        <taxon>Streptomycetaceae</taxon>
        <taxon>Streptomyces</taxon>
    </lineage>
</organism>
<evidence type="ECO:0000259" key="2">
    <source>
        <dbReference type="Pfam" id="PF13581"/>
    </source>
</evidence>
<dbReference type="RefSeq" id="WP_072486641.1">
    <property type="nucleotide sequence ID" value="NZ_FPJO01000011.1"/>
</dbReference>